<sequence>MRRRRWTVVLVSLALVLLACCGGGAALGGWAWSRAKVDTAGEIDFVNRLAIPLLAESRLDEKGRRVFDLRAQEGSRDFGAGGRTRTWGFNGDYLGPTLRAKRGEKVLVNVVNGLDEETSVHWHGMHLPAVMDGGPHQPVRPGATWSPTWTVDQPAASLWYHPHPHGQTAKHVYRGLAGMFIVDDDNASNARLPNRYGVDDVPVIVQDRKFDGGGQFEEGESLGGVGILGDTILVNGTVAPYHDVRSERVRLRLLNGSNARTYTFGMADGREFAMIGTDGGLLPAPVATDRVMLSPGDRAEIVVAMRPGERVTLRSFPEDQGTDFFNRRFTGGGDTLDVLELRAADDLDPSADVPAKLAPFEPLDEADAVETRQFRLAGRSINDQKMDMNRIDAVVTKGTTEIWELTKLDGTPHSFHVHDVQFQVLSVGGQPPAPDLMGWQDTVFLKQGSTVRIIARFADYADPDMPYMFHCHLLTHEDAGMMGQFVVVEPGESAGRPPIGSSHHHGR</sequence>
<dbReference type="PROSITE" id="PS51257">
    <property type="entry name" value="PROKAR_LIPOPROTEIN"/>
    <property type="match status" value="1"/>
</dbReference>
<name>A0ABQ5QYA5_9ACTN</name>
<dbReference type="InterPro" id="IPR045087">
    <property type="entry name" value="Cu-oxidase_fam"/>
</dbReference>
<dbReference type="Pfam" id="PF07732">
    <property type="entry name" value="Cu-oxidase_3"/>
    <property type="match status" value="1"/>
</dbReference>
<evidence type="ECO:0000256" key="3">
    <source>
        <dbReference type="ARBA" id="ARBA00023002"/>
    </source>
</evidence>
<reference evidence="6" key="1">
    <citation type="submission" date="2022-12" db="EMBL/GenBank/DDBJ databases">
        <title>New Phytohabitans aurantiacus sp. RD004123 nov., an actinomycete isolated from soil.</title>
        <authorList>
            <person name="Triningsih D.W."/>
            <person name="Harunari E."/>
            <person name="Igarashi Y."/>
        </authorList>
    </citation>
    <scope>NUCLEOTIDE SEQUENCE</scope>
    <source>
        <strain evidence="6">RD004123</strain>
    </source>
</reference>
<dbReference type="InterPro" id="IPR011706">
    <property type="entry name" value="Cu-oxidase_C"/>
</dbReference>
<dbReference type="Pfam" id="PF07731">
    <property type="entry name" value="Cu-oxidase_2"/>
    <property type="match status" value="1"/>
</dbReference>
<dbReference type="EMBL" id="BSDI01000015">
    <property type="protein sequence ID" value="GLH98325.1"/>
    <property type="molecule type" value="Genomic_DNA"/>
</dbReference>
<protein>
    <submittedName>
        <fullName evidence="6">Multicopper oxidase</fullName>
    </submittedName>
</protein>
<dbReference type="PROSITE" id="PS00080">
    <property type="entry name" value="MULTICOPPER_OXIDASE2"/>
    <property type="match status" value="1"/>
</dbReference>
<dbReference type="PANTHER" id="PTHR48267:SF1">
    <property type="entry name" value="BILIRUBIN OXIDASE"/>
    <property type="match status" value="1"/>
</dbReference>
<dbReference type="CDD" id="cd13867">
    <property type="entry name" value="CuRO_2_CueO_FtsP"/>
    <property type="match status" value="1"/>
</dbReference>
<comment type="caution">
    <text evidence="6">The sequence shown here is derived from an EMBL/GenBank/DDBJ whole genome shotgun (WGS) entry which is preliminary data.</text>
</comment>
<proteinExistence type="inferred from homology"/>
<dbReference type="Gene3D" id="2.60.40.420">
    <property type="entry name" value="Cupredoxins - blue copper proteins"/>
    <property type="match status" value="3"/>
</dbReference>
<dbReference type="InterPro" id="IPR002355">
    <property type="entry name" value="Cu_oxidase_Cu_BS"/>
</dbReference>
<comment type="similarity">
    <text evidence="1">Belongs to the multicopper oxidase family.</text>
</comment>
<evidence type="ECO:0000259" key="5">
    <source>
        <dbReference type="Pfam" id="PF07732"/>
    </source>
</evidence>
<dbReference type="SUPFAM" id="SSF49503">
    <property type="entry name" value="Cupredoxins"/>
    <property type="match status" value="3"/>
</dbReference>
<keyword evidence="3" id="KW-0560">Oxidoreductase</keyword>
<dbReference type="PANTHER" id="PTHR48267">
    <property type="entry name" value="CUPREDOXIN SUPERFAMILY PROTEIN"/>
    <property type="match status" value="1"/>
</dbReference>
<evidence type="ECO:0000313" key="6">
    <source>
        <dbReference type="EMBL" id="GLH98325.1"/>
    </source>
</evidence>
<keyword evidence="7" id="KW-1185">Reference proteome</keyword>
<dbReference type="CDD" id="cd13890">
    <property type="entry name" value="CuRO_3_CueO_FtsP"/>
    <property type="match status" value="1"/>
</dbReference>
<accession>A0ABQ5QYA5</accession>
<organism evidence="6 7">
    <name type="scientific">Phytohabitans aurantiacus</name>
    <dbReference type="NCBI Taxonomy" id="3016789"/>
    <lineage>
        <taxon>Bacteria</taxon>
        <taxon>Bacillati</taxon>
        <taxon>Actinomycetota</taxon>
        <taxon>Actinomycetes</taxon>
        <taxon>Micromonosporales</taxon>
        <taxon>Micromonosporaceae</taxon>
    </lineage>
</organism>
<evidence type="ECO:0000256" key="2">
    <source>
        <dbReference type="ARBA" id="ARBA00022723"/>
    </source>
</evidence>
<dbReference type="InterPro" id="IPR011707">
    <property type="entry name" value="Cu-oxidase-like_N"/>
</dbReference>
<dbReference type="RefSeq" id="WP_281897092.1">
    <property type="nucleotide sequence ID" value="NZ_BSDI01000015.1"/>
</dbReference>
<dbReference type="CDD" id="cd04232">
    <property type="entry name" value="CuRO_1_CueO_FtsP"/>
    <property type="match status" value="1"/>
</dbReference>
<dbReference type="InterPro" id="IPR008972">
    <property type="entry name" value="Cupredoxin"/>
</dbReference>
<feature type="domain" description="Plastocyanin-like" evidence="5">
    <location>
        <begin position="80"/>
        <end position="186"/>
    </location>
</feature>
<keyword evidence="2" id="KW-0479">Metal-binding</keyword>
<evidence type="ECO:0000259" key="4">
    <source>
        <dbReference type="Pfam" id="PF07731"/>
    </source>
</evidence>
<feature type="domain" description="Plastocyanin-like" evidence="4">
    <location>
        <begin position="376"/>
        <end position="488"/>
    </location>
</feature>
<evidence type="ECO:0000313" key="7">
    <source>
        <dbReference type="Proteomes" id="UP001144280"/>
    </source>
</evidence>
<evidence type="ECO:0000256" key="1">
    <source>
        <dbReference type="ARBA" id="ARBA00010609"/>
    </source>
</evidence>
<dbReference type="Proteomes" id="UP001144280">
    <property type="component" value="Unassembled WGS sequence"/>
</dbReference>
<gene>
    <name evidence="6" type="ORF">Pa4123_36000</name>
</gene>